<comment type="caution">
    <text evidence="7">The sequence shown here is derived from an EMBL/GenBank/DDBJ whole genome shotgun (WGS) entry which is preliminary data.</text>
</comment>
<dbReference type="Pfam" id="PF00176">
    <property type="entry name" value="SNF2-rel_dom"/>
    <property type="match status" value="1"/>
</dbReference>
<dbReference type="InterPro" id="IPR038718">
    <property type="entry name" value="SNF2-like_sf"/>
</dbReference>
<evidence type="ECO:0008006" key="9">
    <source>
        <dbReference type="Google" id="ProtNLM"/>
    </source>
</evidence>
<dbReference type="Proteomes" id="UP000635983">
    <property type="component" value="Unassembled WGS sequence"/>
</dbReference>
<dbReference type="CDD" id="cd18012">
    <property type="entry name" value="DEXQc_arch_SWI2_SNF2"/>
    <property type="match status" value="1"/>
</dbReference>
<evidence type="ECO:0000259" key="5">
    <source>
        <dbReference type="PROSITE" id="PS51192"/>
    </source>
</evidence>
<dbReference type="GO" id="GO:0004386">
    <property type="term" value="F:helicase activity"/>
    <property type="evidence" value="ECO:0007669"/>
    <property type="project" value="UniProtKB-KW"/>
</dbReference>
<dbReference type="Gene3D" id="3.40.50.10810">
    <property type="entry name" value="Tandem AAA-ATPase domain"/>
    <property type="match status" value="1"/>
</dbReference>
<evidence type="ECO:0000313" key="7">
    <source>
        <dbReference type="EMBL" id="GGJ81250.1"/>
    </source>
</evidence>
<dbReference type="Gene3D" id="3.40.50.300">
    <property type="entry name" value="P-loop containing nucleotide triphosphate hydrolases"/>
    <property type="match status" value="1"/>
</dbReference>
<evidence type="ECO:0000259" key="4">
    <source>
        <dbReference type="PROSITE" id="PS50966"/>
    </source>
</evidence>
<dbReference type="Pfam" id="PF00271">
    <property type="entry name" value="Helicase_C"/>
    <property type="match status" value="1"/>
</dbReference>
<keyword evidence="2" id="KW-0067">ATP-binding</keyword>
<evidence type="ECO:0000256" key="3">
    <source>
        <dbReference type="PROSITE-ProRule" id="PRU00325"/>
    </source>
</evidence>
<dbReference type="GO" id="GO:0005524">
    <property type="term" value="F:ATP binding"/>
    <property type="evidence" value="ECO:0007669"/>
    <property type="project" value="InterPro"/>
</dbReference>
<dbReference type="InterPro" id="IPR000330">
    <property type="entry name" value="SNF2_N"/>
</dbReference>
<organism evidence="7 8">
    <name type="scientific">Pseudomonas matsuisoli</name>
    <dbReference type="NCBI Taxonomy" id="1515666"/>
    <lineage>
        <taxon>Bacteria</taxon>
        <taxon>Pseudomonadati</taxon>
        <taxon>Pseudomonadota</taxon>
        <taxon>Gammaproteobacteria</taxon>
        <taxon>Pseudomonadales</taxon>
        <taxon>Pseudomonadaceae</taxon>
        <taxon>Pseudomonas</taxon>
    </lineage>
</organism>
<keyword evidence="2" id="KW-0547">Nucleotide-binding</keyword>
<sequence>MKQIIEWLKTHDWREGFDVGALKRGAAYAQQKRVRVLSLEDERILATCEGSGENDYRQSIFIGRSGKQLHAACNCPVGLNCKHAVAVIEHLMANDGIVSGGPAQGLSKPLQEWLHKLPKVTTGTGPAYPEGEMSRLHYEIWPDTEARLYKVRLTPDGQIAEVKAYNALRDAIARQPRFLLPIDLRIARLALGGSDYRYGNSLTLAGELGAELLPLIVSTGRAFLDVEDTEPLRWHEPLKAEFSWHQKESGEFLQEWRVAGDGDIEVLTSVQPLHYLDINQCRVGLLDCDQPPELASHLSRIPAIPEAQAAAFAQALRTIAPELPEPKPLARRNVDDIQPIAHLSLGSHLHTNYDTRSARMISQAQHRAGLAFRYAGTLVHGKPLRENRMQVRVGDEYLSIARQLKAEQAFRQALLQAGFHVALRQSQALPANSAEMFEMLDEKAWLTFVEHELPKLKAQGWEVDIRPGFNFDLTPVEGWYANVDESPGHEWFDLELGIVIDGQRISLLPVLLGLIRRNPQLLSSERLQQRPDDEQVHLQIDARRDAEGRPAQVMLPFGRLKPLLSLLGDIYLRDANAAPTELRLDAPDAARLSVLEGLPLEWAGGERVREFAQRLHAYGGTAVEPPDGLKAQLRPYQREGLAWMQTLRQLQVGGILGDDMGLGKTLQTLAHLLSEKQAGRLSTPCLVVMPTSLIPNWQDEAARFAPDLRVIALHGPQRQREFGRLDQYDLLLTTYSLLPRDIATLRSQRFHIVVFDEAQNLKNPSSKAAQAARQLHANQRMCLSGTPLENHLGELWALFDLLMPGWLGDSKRFSQDYRTPIEKQGDGQRLEHLRARIKPFLLRRRKEQVARELPEKNEFVHWVELTDAQRDHYETVRLAMDKKVREAIQSNGMARSQIVILEALLKLRQVCCDLRLLPESGERKSTASSGKLTSLMELLDESLTSGRRVLLFSQFTSMLALIEEELKKRGQPYLLLTGETRDRRTPVQRFQNHEVPVFLISLKAGGTGLNLTAADTVIHYDPWWNPAVENQATDRAYRIGQDKPVFVYKLITRGTVEERIQQLQQRKSDLAKGLLETTGEGEWRLQPDDIDALFAPLP</sequence>
<dbReference type="CDD" id="cd18793">
    <property type="entry name" value="SF2_C_SNF"/>
    <property type="match status" value="1"/>
</dbReference>
<evidence type="ECO:0000256" key="2">
    <source>
        <dbReference type="ARBA" id="ARBA00022806"/>
    </source>
</evidence>
<dbReference type="AlphaFoldDB" id="A0A917US60"/>
<evidence type="ECO:0000259" key="6">
    <source>
        <dbReference type="PROSITE" id="PS51194"/>
    </source>
</evidence>
<dbReference type="SMART" id="SM00490">
    <property type="entry name" value="HELICc"/>
    <property type="match status" value="1"/>
</dbReference>
<dbReference type="InterPro" id="IPR014001">
    <property type="entry name" value="Helicase_ATP-bd"/>
</dbReference>
<keyword evidence="1" id="KW-0378">Hydrolase</keyword>
<gene>
    <name evidence="7" type="ORF">GCM10009304_03980</name>
</gene>
<reference evidence="7" key="1">
    <citation type="journal article" date="2014" name="Int. J. Syst. Evol. Microbiol.">
        <title>Complete genome sequence of Corynebacterium casei LMG S-19264T (=DSM 44701T), isolated from a smear-ripened cheese.</title>
        <authorList>
            <consortium name="US DOE Joint Genome Institute (JGI-PGF)"/>
            <person name="Walter F."/>
            <person name="Albersmeier A."/>
            <person name="Kalinowski J."/>
            <person name="Ruckert C."/>
        </authorList>
    </citation>
    <scope>NUCLEOTIDE SEQUENCE</scope>
    <source>
        <strain evidence="7">JCM 30078</strain>
    </source>
</reference>
<dbReference type="PROSITE" id="PS51194">
    <property type="entry name" value="HELICASE_CTER"/>
    <property type="match status" value="1"/>
</dbReference>
<name>A0A917US60_9PSED</name>
<proteinExistence type="predicted"/>
<protein>
    <recommendedName>
        <fullName evidence="9">Superfamily II DNA or RNA helicase, SNF2 family</fullName>
    </recommendedName>
</protein>
<dbReference type="SUPFAM" id="SSF52540">
    <property type="entry name" value="P-loop containing nucleoside triphosphate hydrolases"/>
    <property type="match status" value="2"/>
</dbReference>
<keyword evidence="3" id="KW-0863">Zinc-finger</keyword>
<dbReference type="GO" id="GO:0008270">
    <property type="term" value="F:zinc ion binding"/>
    <property type="evidence" value="ECO:0007669"/>
    <property type="project" value="UniProtKB-KW"/>
</dbReference>
<keyword evidence="3" id="KW-0479">Metal-binding</keyword>
<dbReference type="InterPro" id="IPR049730">
    <property type="entry name" value="SNF2/RAD54-like_C"/>
</dbReference>
<dbReference type="EMBL" id="BMPO01000001">
    <property type="protein sequence ID" value="GGJ81250.1"/>
    <property type="molecule type" value="Genomic_DNA"/>
</dbReference>
<dbReference type="Pfam" id="PF04434">
    <property type="entry name" value="SWIM"/>
    <property type="match status" value="1"/>
</dbReference>
<reference evidence="7" key="2">
    <citation type="submission" date="2020-09" db="EMBL/GenBank/DDBJ databases">
        <authorList>
            <person name="Sun Q."/>
            <person name="Ohkuma M."/>
        </authorList>
    </citation>
    <scope>NUCLEOTIDE SEQUENCE</scope>
    <source>
        <strain evidence="7">JCM 30078</strain>
    </source>
</reference>
<evidence type="ECO:0000313" key="8">
    <source>
        <dbReference type="Proteomes" id="UP000635983"/>
    </source>
</evidence>
<accession>A0A917US60</accession>
<keyword evidence="3" id="KW-0862">Zinc</keyword>
<dbReference type="SMART" id="SM00487">
    <property type="entry name" value="DEXDc"/>
    <property type="match status" value="1"/>
</dbReference>
<dbReference type="FunFam" id="3.40.50.10810:FF:000091">
    <property type="entry name" value="DNA helicase, SNF2/RAD54 family"/>
    <property type="match status" value="1"/>
</dbReference>
<dbReference type="PANTHER" id="PTHR10799">
    <property type="entry name" value="SNF2/RAD54 HELICASE FAMILY"/>
    <property type="match status" value="1"/>
</dbReference>
<feature type="domain" description="Helicase ATP-binding" evidence="5">
    <location>
        <begin position="645"/>
        <end position="805"/>
    </location>
</feature>
<dbReference type="PROSITE" id="PS51192">
    <property type="entry name" value="HELICASE_ATP_BIND_1"/>
    <property type="match status" value="1"/>
</dbReference>
<dbReference type="InterPro" id="IPR027417">
    <property type="entry name" value="P-loop_NTPase"/>
</dbReference>
<dbReference type="RefSeq" id="WP_188981455.1">
    <property type="nucleotide sequence ID" value="NZ_BMPO01000001.1"/>
</dbReference>
<dbReference type="PROSITE" id="PS50966">
    <property type="entry name" value="ZF_SWIM"/>
    <property type="match status" value="1"/>
</dbReference>
<dbReference type="GO" id="GO:0016787">
    <property type="term" value="F:hydrolase activity"/>
    <property type="evidence" value="ECO:0007669"/>
    <property type="project" value="UniProtKB-KW"/>
</dbReference>
<keyword evidence="2" id="KW-0347">Helicase</keyword>
<dbReference type="InterPro" id="IPR007527">
    <property type="entry name" value="Znf_SWIM"/>
</dbReference>
<feature type="domain" description="Helicase C-terminal" evidence="6">
    <location>
        <begin position="931"/>
        <end position="1091"/>
    </location>
</feature>
<keyword evidence="8" id="KW-1185">Reference proteome</keyword>
<dbReference type="InterPro" id="IPR001650">
    <property type="entry name" value="Helicase_C-like"/>
</dbReference>
<feature type="domain" description="SWIM-type" evidence="4">
    <location>
        <begin position="58"/>
        <end position="92"/>
    </location>
</feature>
<evidence type="ECO:0000256" key="1">
    <source>
        <dbReference type="ARBA" id="ARBA00022801"/>
    </source>
</evidence>